<comment type="caution">
    <text evidence="1">The sequence shown here is derived from an EMBL/GenBank/DDBJ whole genome shotgun (WGS) entry which is preliminary data.</text>
</comment>
<proteinExistence type="predicted"/>
<evidence type="ECO:0000313" key="1">
    <source>
        <dbReference type="EMBL" id="ODS04535.1"/>
    </source>
</evidence>
<name>A0A1E3WFD2_9VIBR</name>
<dbReference type="RefSeq" id="WP_069447727.1">
    <property type="nucleotide sequence ID" value="NZ_MDCJ01000007.1"/>
</dbReference>
<reference evidence="1 2" key="1">
    <citation type="submission" date="2016-08" db="EMBL/GenBank/DDBJ databases">
        <title>Genome sequencing of Vibrio scophthalmi strain FP3289, an isolated from Paralichthys olivaceus.</title>
        <authorList>
            <person name="Han H.-J."/>
        </authorList>
    </citation>
    <scope>NUCLEOTIDE SEQUENCE [LARGE SCALE GENOMIC DNA]</scope>
    <source>
        <strain evidence="1 2">FP3289</strain>
    </source>
</reference>
<dbReference type="OrthoDB" id="7064160at2"/>
<dbReference type="Proteomes" id="UP000095131">
    <property type="component" value="Unassembled WGS sequence"/>
</dbReference>
<evidence type="ECO:0000313" key="2">
    <source>
        <dbReference type="Proteomes" id="UP000095131"/>
    </source>
</evidence>
<gene>
    <name evidence="1" type="ORF">VSF3289_03674</name>
</gene>
<dbReference type="Gene3D" id="2.30.29.80">
    <property type="match status" value="1"/>
</dbReference>
<accession>A0A1E3WFD2</accession>
<protein>
    <submittedName>
        <fullName evidence="1">Uncharacterized protein</fullName>
    </submittedName>
</protein>
<dbReference type="AlphaFoldDB" id="A0A1E3WFD2"/>
<dbReference type="EMBL" id="MDCJ01000007">
    <property type="protein sequence ID" value="ODS04535.1"/>
    <property type="molecule type" value="Genomic_DNA"/>
</dbReference>
<dbReference type="PATRIC" id="fig|45658.8.peg.3633"/>
<sequence length="121" mass="13827">MDRNGIKSQYEISKPGYGDGYNVSLKLADDSLLVGFISNKEDAAIRIEQIREFGNAESNYHIYEMEEEESFYFMLSMNGSMSRDNILASSDMFDSRSELESIIKNVVRESQTTRIIDSTEI</sequence>
<organism evidence="1 2">
    <name type="scientific">Vibrio scophthalmi</name>
    <dbReference type="NCBI Taxonomy" id="45658"/>
    <lineage>
        <taxon>Bacteria</taxon>
        <taxon>Pseudomonadati</taxon>
        <taxon>Pseudomonadota</taxon>
        <taxon>Gammaproteobacteria</taxon>
        <taxon>Vibrionales</taxon>
        <taxon>Vibrionaceae</taxon>
        <taxon>Vibrio</taxon>
    </lineage>
</organism>